<evidence type="ECO:0000256" key="3">
    <source>
        <dbReference type="ARBA" id="ARBA00023175"/>
    </source>
</evidence>
<feature type="region of interest" description="Disordered" evidence="6">
    <location>
        <begin position="1920"/>
        <end position="1954"/>
    </location>
</feature>
<feature type="region of interest" description="Disordered" evidence="6">
    <location>
        <begin position="487"/>
        <end position="536"/>
    </location>
</feature>
<feature type="region of interest" description="Disordered" evidence="6">
    <location>
        <begin position="1696"/>
        <end position="1762"/>
    </location>
</feature>
<feature type="region of interest" description="Disordered" evidence="6">
    <location>
        <begin position="2068"/>
        <end position="2097"/>
    </location>
</feature>
<feature type="compositionally biased region" description="Pro residues" evidence="6">
    <location>
        <begin position="1276"/>
        <end position="1290"/>
    </location>
</feature>
<feature type="compositionally biased region" description="Polar residues" evidence="6">
    <location>
        <begin position="1743"/>
        <end position="1752"/>
    </location>
</feature>
<feature type="compositionally biased region" description="Acidic residues" evidence="6">
    <location>
        <begin position="1861"/>
        <end position="1871"/>
    </location>
</feature>
<dbReference type="InterPro" id="IPR036961">
    <property type="entry name" value="Kinesin_motor_dom_sf"/>
</dbReference>
<dbReference type="PANTHER" id="PTHR47969">
    <property type="entry name" value="CHROMOSOME-ASSOCIATED KINESIN KIF4A-RELATED"/>
    <property type="match status" value="1"/>
</dbReference>
<dbReference type="GO" id="GO:0003777">
    <property type="term" value="F:microtubule motor activity"/>
    <property type="evidence" value="ECO:0007669"/>
    <property type="project" value="InterPro"/>
</dbReference>
<dbReference type="GO" id="GO:0005875">
    <property type="term" value="C:microtubule associated complex"/>
    <property type="evidence" value="ECO:0007669"/>
    <property type="project" value="TreeGrafter"/>
</dbReference>
<accession>A0AAD3HH91</accession>
<feature type="compositionally biased region" description="Acidic residues" evidence="6">
    <location>
        <begin position="526"/>
        <end position="535"/>
    </location>
</feature>
<feature type="region of interest" description="Disordered" evidence="6">
    <location>
        <begin position="2030"/>
        <end position="2054"/>
    </location>
</feature>
<dbReference type="GO" id="GO:0005524">
    <property type="term" value="F:ATP binding"/>
    <property type="evidence" value="ECO:0007669"/>
    <property type="project" value="UniProtKB-UniRule"/>
</dbReference>
<feature type="compositionally biased region" description="Gly residues" evidence="6">
    <location>
        <begin position="1153"/>
        <end position="1173"/>
    </location>
</feature>
<dbReference type="GO" id="GO:0007052">
    <property type="term" value="P:mitotic spindle organization"/>
    <property type="evidence" value="ECO:0007669"/>
    <property type="project" value="TreeGrafter"/>
</dbReference>
<dbReference type="Gene3D" id="3.40.850.10">
    <property type="entry name" value="Kinesin motor domain"/>
    <property type="match status" value="1"/>
</dbReference>
<feature type="compositionally biased region" description="Low complexity" evidence="6">
    <location>
        <begin position="1696"/>
        <end position="1710"/>
    </location>
</feature>
<dbReference type="EMBL" id="BMAR01000001">
    <property type="protein sequence ID" value="GFR41254.1"/>
    <property type="molecule type" value="Genomic_DNA"/>
</dbReference>
<dbReference type="Proteomes" id="UP001054857">
    <property type="component" value="Unassembled WGS sequence"/>
</dbReference>
<feature type="compositionally biased region" description="Low complexity" evidence="6">
    <location>
        <begin position="502"/>
        <end position="520"/>
    </location>
</feature>
<keyword evidence="5" id="KW-0175">Coiled coil</keyword>
<evidence type="ECO:0000313" key="8">
    <source>
        <dbReference type="EMBL" id="GFR41254.1"/>
    </source>
</evidence>
<feature type="region of interest" description="Disordered" evidence="6">
    <location>
        <begin position="638"/>
        <end position="671"/>
    </location>
</feature>
<dbReference type="GO" id="GO:0008017">
    <property type="term" value="F:microtubule binding"/>
    <property type="evidence" value="ECO:0007669"/>
    <property type="project" value="InterPro"/>
</dbReference>
<dbReference type="SUPFAM" id="SSF52540">
    <property type="entry name" value="P-loop containing nucleoside triphosphate hydrolases"/>
    <property type="match status" value="1"/>
</dbReference>
<comment type="caution">
    <text evidence="8">The sequence shown here is derived from an EMBL/GenBank/DDBJ whole genome shotgun (WGS) entry which is preliminary data.</text>
</comment>
<feature type="compositionally biased region" description="Low complexity" evidence="6">
    <location>
        <begin position="595"/>
        <end position="616"/>
    </location>
</feature>
<feature type="region of interest" description="Disordered" evidence="6">
    <location>
        <begin position="1195"/>
        <end position="1235"/>
    </location>
</feature>
<dbReference type="GO" id="GO:0007018">
    <property type="term" value="P:microtubule-based movement"/>
    <property type="evidence" value="ECO:0007669"/>
    <property type="project" value="InterPro"/>
</dbReference>
<dbReference type="GO" id="GO:0051231">
    <property type="term" value="P:spindle elongation"/>
    <property type="evidence" value="ECO:0007669"/>
    <property type="project" value="TreeGrafter"/>
</dbReference>
<feature type="compositionally biased region" description="Gly residues" evidence="6">
    <location>
        <begin position="2034"/>
        <end position="2050"/>
    </location>
</feature>
<gene>
    <name evidence="8" type="ORF">Agub_g1929</name>
</gene>
<keyword evidence="3 4" id="KW-0505">Motor protein</keyword>
<dbReference type="InterPro" id="IPR027640">
    <property type="entry name" value="Kinesin-like_fam"/>
</dbReference>
<dbReference type="InterPro" id="IPR019821">
    <property type="entry name" value="Kinesin_motor_CS"/>
</dbReference>
<feature type="compositionally biased region" description="Basic and acidic residues" evidence="6">
    <location>
        <begin position="731"/>
        <end position="742"/>
    </location>
</feature>
<feature type="domain" description="Kinesin motor" evidence="7">
    <location>
        <begin position="11"/>
        <end position="403"/>
    </location>
</feature>
<feature type="compositionally biased region" description="Low complexity" evidence="6">
    <location>
        <begin position="1723"/>
        <end position="1742"/>
    </location>
</feature>
<evidence type="ECO:0000256" key="5">
    <source>
        <dbReference type="SAM" id="Coils"/>
    </source>
</evidence>
<feature type="non-terminal residue" evidence="8">
    <location>
        <position position="2097"/>
    </location>
</feature>
<evidence type="ECO:0000256" key="6">
    <source>
        <dbReference type="SAM" id="MobiDB-lite"/>
    </source>
</evidence>
<feature type="region of interest" description="Disordered" evidence="6">
    <location>
        <begin position="249"/>
        <end position="289"/>
    </location>
</feature>
<feature type="compositionally biased region" description="Basic residues" evidence="6">
    <location>
        <begin position="785"/>
        <end position="795"/>
    </location>
</feature>
<evidence type="ECO:0000256" key="1">
    <source>
        <dbReference type="ARBA" id="ARBA00022741"/>
    </source>
</evidence>
<dbReference type="InterPro" id="IPR001752">
    <property type="entry name" value="Kinesin_motor_dom"/>
</dbReference>
<dbReference type="PROSITE" id="PS50067">
    <property type="entry name" value="KINESIN_MOTOR_2"/>
    <property type="match status" value="1"/>
</dbReference>
<feature type="compositionally biased region" description="Low complexity" evidence="6">
    <location>
        <begin position="757"/>
        <end position="784"/>
    </location>
</feature>
<dbReference type="SMART" id="SM00129">
    <property type="entry name" value="KISc"/>
    <property type="match status" value="1"/>
</dbReference>
<feature type="compositionally biased region" description="Gly residues" evidence="6">
    <location>
        <begin position="249"/>
        <end position="272"/>
    </location>
</feature>
<feature type="region of interest" description="Disordered" evidence="6">
    <location>
        <begin position="1256"/>
        <end position="1297"/>
    </location>
</feature>
<sequence>MEEGTLQDAAAVRVAVRVRPLITRELLQGSRQCISTDGPCVTIGRDRRFTFDHAFGPNTTQEHVYQEVVSPLVESCFDGFNVTVLAYGQTGSGKTYTMGTGECRQEEQLGIAPRVVRHLFQGIQARKQQAAFHVRAQFLEIYNEDVKDLLLPPAEQATRWISRESGAAAGGVGAGSGSSITLRDAGDGTIVVIGATEQSADCEEDLLELLERGMAARATSNTFANEQSSRSHAILTIVIEQHVLLGGPDGGSSSGCNSGGGAGNGNGGGSRGGARPHEEPGSGGGPAAAAGEFRTAKLHLVDLAGSERTKQLRSSMQGNGARFRETVNINQGLLALGNVISALGDERRRGSHVPYRESKLTRLLQDSLGGNSRTAMIACVSPADDVLEETLNTLKYANRAKNIRNKPVVNRASSQSSLSPLRGAVLEVQLQVLQQLIEQLPHSGLARGLPLAELRQLHMGDPVACLEVLTRMKSALAACASEGGAAAEPVRRADPLGRPLPGSSGAAAAGGSSGGAAAAAGVGGEEAGEGEEEGEAVSSLVAGCGRAIAGILQGLAEMEAQGHVDREGREHILRSLDASTLQLLPAVRSVGMRRSSSAAQSSAGAPPSSSSSGPASCTRLLPSCLSAALESAAAGAAADADAGGDGPDKGELTQRSGEPSGAAASSREEQVARSVREQELEDRVKSLESELACCRTELREAREDLERDEIIFADKMKELQEARSAAADSQQRLKEEQERHAAEVADLRKQLADLDAQRTQQQPHPQQLSGNALGRLGGALSRLGSRGRNRSHSRPRSGSGSGSMLSARHSEATSSGSRTASGDGDVPPHTSSTTRATATATSAPPTGAGGAGSEGDSEGEGEERGGEEDEVLYDEELLSYISETDYTEQHRREVLESDAALREELAEVLREKAAAEAERAALERSALAQRSSFDSARAALEQQLSQLSANISRQQQQLEAAQAAEREARELAARWQERAQELESAIQAREAALAELRGELAAVEGGAARSGEERAALRRQYEERIAAVVAQVTALQRQLQQHESGGADKRERQATTERAALMEAELGRLRTQQADLRKQLSERISRYERDNAERVKELTALRRAATAARNRMQALEQENRAQRLMLRAKQQEVLSAQQQLRDSQRAAAASGPVLGGAGAGAGQRSGSPGGRGYGSSHLRGYNSMGVAGSGRGLGDAMGGMRGSGQRSFQGAAWNAGPGSRQSSPGPRRATPLRSSVSAGMAALGRMSGILSPLQQRLVEPGGGGYTSPPRLREEQQPPPQQQQAPLPQPLTPEQQQELADWSDQLLAAVAEAASVEARLEVLAARQRELLARRDKVLRDQSQLGLRTQRRAEQLAQAVAACNSELAELVSRIPSPRYDTPTSSTPGTPRGAVAAAANGGGGGGLSAAILAGGQRGGGGFGGSRSLLSDDWVALQQRIADVSHSKAALEERLRSGRLLEEREQQLLDAIDDQLEDLDTQLSYVVGELADHRGSLAQLQRRREQLQQRCGGMSAEGLRLALAAATEAVGKRAFQVRQLEAALAASESGAARREAALQVRLRESLVSISAHLASLEATSPGSSVSLNSAGIRTLLGMYLDGDAGGTAAAPAGPAAGEPAGHEHPPCAASGPQLHVLPPATSAVAGLEPAAAVPAAAAAGTAAEEPLDGGLGNAATAANAMTSAHAPGHAPSGATTAAAAANCSSDGGSSNGASVLGRPGSSGGTMPRVPRLPLPLRSGQQQQHHQVNGNDHQAATASHPCGRTASMLGGVHQETLGNNGPSASSSNVAIPVASQRPEEGLRRVPSKSAVEAFEEGVELSMRALPVKPRMSGLQHRQQQQQPGRSEPAGSSWEQAEPQQEGSLGSEDEEGEEELAILERSCGGGGAGGGSVRSIGSNMSVRSSGGAGGEGLEGLARDSALSAMPPRVQQPPKQHHQPRPACSSGGATPLMHSSGALGAGGILRRSGSIDSLGGSSCSGSYSSGVGLTPVSGSTAKRVTWSAYVGASAGCNAGGTASGSTAAAGPSLASLAQTPMASAGGLGQGSGSNQTGGRGRSGSILDRAAAGLLGHAGRGGGTAACGDAAEGQGGAGSTRSSLVSDDG</sequence>
<organism evidence="8 9">
    <name type="scientific">Astrephomene gubernaculifera</name>
    <dbReference type="NCBI Taxonomy" id="47775"/>
    <lineage>
        <taxon>Eukaryota</taxon>
        <taxon>Viridiplantae</taxon>
        <taxon>Chlorophyta</taxon>
        <taxon>core chlorophytes</taxon>
        <taxon>Chlorophyceae</taxon>
        <taxon>CS clade</taxon>
        <taxon>Chlamydomonadales</taxon>
        <taxon>Astrephomenaceae</taxon>
        <taxon>Astrephomene</taxon>
    </lineage>
</organism>
<dbReference type="PROSITE" id="PS00411">
    <property type="entry name" value="KINESIN_MOTOR_1"/>
    <property type="match status" value="1"/>
</dbReference>
<proteinExistence type="inferred from homology"/>
<evidence type="ECO:0000256" key="4">
    <source>
        <dbReference type="PROSITE-ProRule" id="PRU00283"/>
    </source>
</evidence>
<feature type="coiled-coil region" evidence="5">
    <location>
        <begin position="1458"/>
        <end position="1513"/>
    </location>
</feature>
<feature type="region of interest" description="Disordered" evidence="6">
    <location>
        <begin position="1824"/>
        <end position="1908"/>
    </location>
</feature>
<feature type="region of interest" description="Disordered" evidence="6">
    <location>
        <begin position="1135"/>
        <end position="1176"/>
    </location>
</feature>
<dbReference type="PRINTS" id="PR00380">
    <property type="entry name" value="KINESINHEAVY"/>
</dbReference>
<feature type="region of interest" description="Disordered" evidence="6">
    <location>
        <begin position="722"/>
        <end position="742"/>
    </location>
</feature>
<name>A0AAD3HH91_9CHLO</name>
<feature type="region of interest" description="Disordered" evidence="6">
    <location>
        <begin position="592"/>
        <end position="617"/>
    </location>
</feature>
<evidence type="ECO:0000256" key="2">
    <source>
        <dbReference type="ARBA" id="ARBA00022840"/>
    </source>
</evidence>
<feature type="compositionally biased region" description="Low complexity" evidence="6">
    <location>
        <begin position="830"/>
        <end position="846"/>
    </location>
</feature>
<keyword evidence="9" id="KW-1185">Reference proteome</keyword>
<feature type="compositionally biased region" description="Low complexity" evidence="6">
    <location>
        <begin position="796"/>
        <end position="807"/>
    </location>
</feature>
<protein>
    <recommendedName>
        <fullName evidence="7">Kinesin motor domain-containing protein</fullName>
    </recommendedName>
</protein>
<keyword evidence="2 4" id="KW-0067">ATP-binding</keyword>
<feature type="compositionally biased region" description="Low complexity" evidence="6">
    <location>
        <begin position="1606"/>
        <end position="1615"/>
    </location>
</feature>
<reference evidence="8 9" key="1">
    <citation type="journal article" date="2021" name="Sci. Rep.">
        <title>Genome sequencing of the multicellular alga Astrephomene provides insights into convergent evolution of germ-soma differentiation.</title>
        <authorList>
            <person name="Yamashita S."/>
            <person name="Yamamoto K."/>
            <person name="Matsuzaki R."/>
            <person name="Suzuki S."/>
            <person name="Yamaguchi H."/>
            <person name="Hirooka S."/>
            <person name="Minakuchi Y."/>
            <person name="Miyagishima S."/>
            <person name="Kawachi M."/>
            <person name="Toyoda A."/>
            <person name="Nozaki H."/>
        </authorList>
    </citation>
    <scope>NUCLEOTIDE SEQUENCE [LARGE SCALE GENOMIC DNA]</scope>
    <source>
        <strain evidence="8 9">NIES-4017</strain>
    </source>
</reference>
<comment type="similarity">
    <text evidence="4">Belongs to the TRAFAC class myosin-kinesin ATPase superfamily. Kinesin family.</text>
</comment>
<feature type="binding site" evidence="4">
    <location>
        <begin position="88"/>
        <end position="95"/>
    </location>
    <ligand>
        <name>ATP</name>
        <dbReference type="ChEBI" id="CHEBI:30616"/>
    </ligand>
</feature>
<feature type="compositionally biased region" description="Gly residues" evidence="6">
    <location>
        <begin position="1877"/>
        <end position="1886"/>
    </location>
</feature>
<dbReference type="InterPro" id="IPR027417">
    <property type="entry name" value="P-loop_NTPase"/>
</dbReference>
<evidence type="ECO:0000259" key="7">
    <source>
        <dbReference type="PROSITE" id="PS50067"/>
    </source>
</evidence>
<dbReference type="Pfam" id="PF00225">
    <property type="entry name" value="Kinesin"/>
    <property type="match status" value="1"/>
</dbReference>
<feature type="region of interest" description="Disordered" evidence="6">
    <location>
        <begin position="1606"/>
        <end position="1625"/>
    </location>
</feature>
<dbReference type="PANTHER" id="PTHR47969:SF29">
    <property type="entry name" value="KINESIN-LIKE PROTEIN"/>
    <property type="match status" value="1"/>
</dbReference>
<keyword evidence="1 4" id="KW-0547">Nucleotide-binding</keyword>
<feature type="compositionally biased region" description="Acidic residues" evidence="6">
    <location>
        <begin position="855"/>
        <end position="872"/>
    </location>
</feature>
<feature type="compositionally biased region" description="Polar residues" evidence="6">
    <location>
        <begin position="2087"/>
        <end position="2097"/>
    </location>
</feature>
<feature type="region of interest" description="Disordered" evidence="6">
    <location>
        <begin position="756"/>
        <end position="872"/>
    </location>
</feature>
<evidence type="ECO:0000313" key="9">
    <source>
        <dbReference type="Proteomes" id="UP001054857"/>
    </source>
</evidence>